<dbReference type="EMBL" id="CP061799">
    <property type="protein sequence ID" value="QTA83886.1"/>
    <property type="molecule type" value="Genomic_DNA"/>
</dbReference>
<protein>
    <submittedName>
        <fullName evidence="2">HTH domain-containing protein, Cro/C1-type</fullName>
    </submittedName>
</protein>
<proteinExistence type="predicted"/>
<dbReference type="Gene3D" id="1.10.260.40">
    <property type="entry name" value="lambda repressor-like DNA-binding domains"/>
    <property type="match status" value="1"/>
</dbReference>
<dbReference type="KEGG" id="dli:dnl_63100"/>
<dbReference type="AlphaFoldDB" id="A0A975BEH7"/>
<organism evidence="2 3">
    <name type="scientific">Desulfonema limicola</name>
    <dbReference type="NCBI Taxonomy" id="45656"/>
    <lineage>
        <taxon>Bacteria</taxon>
        <taxon>Pseudomonadati</taxon>
        <taxon>Thermodesulfobacteriota</taxon>
        <taxon>Desulfobacteria</taxon>
        <taxon>Desulfobacterales</taxon>
        <taxon>Desulfococcaceae</taxon>
        <taxon>Desulfonema</taxon>
    </lineage>
</organism>
<accession>A0A975BEH7</accession>
<dbReference type="InterPro" id="IPR001387">
    <property type="entry name" value="Cro/C1-type_HTH"/>
</dbReference>
<dbReference type="InterPro" id="IPR010982">
    <property type="entry name" value="Lambda_DNA-bd_dom_sf"/>
</dbReference>
<evidence type="ECO:0000313" key="3">
    <source>
        <dbReference type="Proteomes" id="UP000663720"/>
    </source>
</evidence>
<dbReference type="PROSITE" id="PS50943">
    <property type="entry name" value="HTH_CROC1"/>
    <property type="match status" value="1"/>
</dbReference>
<name>A0A975BEH7_9BACT</name>
<dbReference type="Proteomes" id="UP000663720">
    <property type="component" value="Chromosome"/>
</dbReference>
<sequence length="118" mass="13517">MLEHGKKRHTEISEQIVLIGPVENRLDVLRYAKEKGYIYKPDSIPWNEAFPNYDEQKESGVCLAGARYKEGLTQKQLAEITGIPQRHISEMENGKRPIGKKNAKKFSKALNIGYQVFL</sequence>
<evidence type="ECO:0000313" key="2">
    <source>
        <dbReference type="EMBL" id="QTA83886.1"/>
    </source>
</evidence>
<dbReference type="SMART" id="SM00530">
    <property type="entry name" value="HTH_XRE"/>
    <property type="match status" value="1"/>
</dbReference>
<dbReference type="RefSeq" id="WP_207689669.1">
    <property type="nucleotide sequence ID" value="NZ_CP061799.1"/>
</dbReference>
<dbReference type="CDD" id="cd00093">
    <property type="entry name" value="HTH_XRE"/>
    <property type="match status" value="1"/>
</dbReference>
<keyword evidence="3" id="KW-1185">Reference proteome</keyword>
<dbReference type="GO" id="GO:0003677">
    <property type="term" value="F:DNA binding"/>
    <property type="evidence" value="ECO:0007669"/>
    <property type="project" value="InterPro"/>
</dbReference>
<reference evidence="2" key="1">
    <citation type="journal article" date="2021" name="Microb. Physiol.">
        <title>Proteogenomic Insights into the Physiology of Marine, Sulfate-Reducing, Filamentous Desulfonema limicola and Desulfonema magnum.</title>
        <authorList>
            <person name="Schnaars V."/>
            <person name="Wohlbrand L."/>
            <person name="Scheve S."/>
            <person name="Hinrichs C."/>
            <person name="Reinhardt R."/>
            <person name="Rabus R."/>
        </authorList>
    </citation>
    <scope>NUCLEOTIDE SEQUENCE</scope>
    <source>
        <strain evidence="2">5ac10</strain>
    </source>
</reference>
<gene>
    <name evidence="2" type="ORF">dnl_63100</name>
</gene>
<dbReference type="SUPFAM" id="SSF47413">
    <property type="entry name" value="lambda repressor-like DNA-binding domains"/>
    <property type="match status" value="1"/>
</dbReference>
<dbReference type="Pfam" id="PF01381">
    <property type="entry name" value="HTH_3"/>
    <property type="match status" value="1"/>
</dbReference>
<evidence type="ECO:0000259" key="1">
    <source>
        <dbReference type="PROSITE" id="PS50943"/>
    </source>
</evidence>
<feature type="domain" description="HTH cro/C1-type" evidence="1">
    <location>
        <begin position="63"/>
        <end position="117"/>
    </location>
</feature>